<dbReference type="EMBL" id="JBJKFK010002958">
    <property type="protein sequence ID" value="KAL3310436.1"/>
    <property type="molecule type" value="Genomic_DNA"/>
</dbReference>
<comment type="caution">
    <text evidence="8">The sequence shown here is derived from an EMBL/GenBank/DDBJ whole genome shotgun (WGS) entry which is preliminary data.</text>
</comment>
<evidence type="ECO:0000256" key="6">
    <source>
        <dbReference type="ARBA" id="ARBA00024016"/>
    </source>
</evidence>
<keyword evidence="5" id="KW-0663">Pyridoxal phosphate</keyword>
<evidence type="ECO:0000256" key="4">
    <source>
        <dbReference type="ARBA" id="ARBA00022679"/>
    </source>
</evidence>
<dbReference type="SUPFAM" id="SSF53383">
    <property type="entry name" value="PLP-dependent transferases"/>
    <property type="match status" value="1"/>
</dbReference>
<name>A0ABD2PVF2_9PLAT</name>
<keyword evidence="9" id="KW-1185">Reference proteome</keyword>
<proteinExistence type="predicted"/>
<evidence type="ECO:0000259" key="7">
    <source>
        <dbReference type="Pfam" id="PF00155"/>
    </source>
</evidence>
<feature type="domain" description="Aminotransferase class I/classII large" evidence="7">
    <location>
        <begin position="1"/>
        <end position="243"/>
    </location>
</feature>
<dbReference type="InterPro" id="IPR015422">
    <property type="entry name" value="PyrdxlP-dep_Trfase_small"/>
</dbReference>
<comment type="cofactor">
    <cofactor evidence="1">
        <name>pyridoxal 5'-phosphate</name>
        <dbReference type="ChEBI" id="CHEBI:597326"/>
    </cofactor>
</comment>
<evidence type="ECO:0000256" key="3">
    <source>
        <dbReference type="ARBA" id="ARBA00022576"/>
    </source>
</evidence>
<dbReference type="InterPro" id="IPR004839">
    <property type="entry name" value="Aminotransferase_I/II_large"/>
</dbReference>
<dbReference type="AlphaFoldDB" id="A0ABD2PVF2"/>
<dbReference type="InterPro" id="IPR015421">
    <property type="entry name" value="PyrdxlP-dep_Trfase_major"/>
</dbReference>
<protein>
    <recommendedName>
        <fullName evidence="2">kynurenine--oxoglutarate transaminase</fullName>
        <ecNumber evidence="2">2.6.1.7</ecNumber>
    </recommendedName>
</protein>
<evidence type="ECO:0000256" key="2">
    <source>
        <dbReference type="ARBA" id="ARBA00012751"/>
    </source>
</evidence>
<evidence type="ECO:0000256" key="1">
    <source>
        <dbReference type="ARBA" id="ARBA00001933"/>
    </source>
</evidence>
<dbReference type="PANTHER" id="PTHR43807:SF20">
    <property type="entry name" value="FI04487P"/>
    <property type="match status" value="1"/>
</dbReference>
<dbReference type="InterPro" id="IPR051326">
    <property type="entry name" value="Kynurenine-oxoglutarate_AT"/>
</dbReference>
<sequence>MLVLNTPHNPLGKVFSRSELENIASFCIKHDLICLSDEVYEWIVFGENGDEHIKIASLPGMWGRTITVGSAGKTFSVTGWKLGWSIGPAELVQAMQSHQQNTIYTCATPTQEAVARSLEHELNLLQSLKGEQLENHCYLRSLRHELKKFSYRMADCLQKANMTPVKPQSGYFMIADASNLPLPQEFERQLPYWDLRANDWLMREKGICGIPQSVFYNSAQTKKEGEKYIRWCFAKQEPTLEKAFAILHNL</sequence>
<dbReference type="GO" id="GO:0016212">
    <property type="term" value="F:kynurenine-oxoglutarate transaminase activity"/>
    <property type="evidence" value="ECO:0007669"/>
    <property type="project" value="UniProtKB-EC"/>
</dbReference>
<comment type="pathway">
    <text evidence="6">Amino-acid degradation; L-kynurenine degradation; kynurenate from L-kynurenine: step 1/2.</text>
</comment>
<dbReference type="CDD" id="cd00609">
    <property type="entry name" value="AAT_like"/>
    <property type="match status" value="1"/>
</dbReference>
<evidence type="ECO:0000256" key="5">
    <source>
        <dbReference type="ARBA" id="ARBA00022898"/>
    </source>
</evidence>
<gene>
    <name evidence="8" type="primary">CCBL2_2</name>
    <name evidence="8" type="ORF">Ciccas_011001</name>
</gene>
<keyword evidence="4" id="KW-0808">Transferase</keyword>
<dbReference type="PANTHER" id="PTHR43807">
    <property type="entry name" value="FI04487P"/>
    <property type="match status" value="1"/>
</dbReference>
<dbReference type="InterPro" id="IPR015424">
    <property type="entry name" value="PyrdxlP-dep_Trfase"/>
</dbReference>
<dbReference type="Gene3D" id="3.90.1150.10">
    <property type="entry name" value="Aspartate Aminotransferase, domain 1"/>
    <property type="match status" value="1"/>
</dbReference>
<evidence type="ECO:0000313" key="8">
    <source>
        <dbReference type="EMBL" id="KAL3310436.1"/>
    </source>
</evidence>
<keyword evidence="3" id="KW-0032">Aminotransferase</keyword>
<dbReference type="Proteomes" id="UP001626550">
    <property type="component" value="Unassembled WGS sequence"/>
</dbReference>
<dbReference type="EC" id="2.6.1.7" evidence="2"/>
<accession>A0ABD2PVF2</accession>
<dbReference type="Pfam" id="PF00155">
    <property type="entry name" value="Aminotran_1_2"/>
    <property type="match status" value="1"/>
</dbReference>
<reference evidence="8 9" key="1">
    <citation type="submission" date="2024-11" db="EMBL/GenBank/DDBJ databases">
        <title>Adaptive evolution of stress response genes in parasites aligns with host niche diversity.</title>
        <authorList>
            <person name="Hahn C."/>
            <person name="Resl P."/>
        </authorList>
    </citation>
    <scope>NUCLEOTIDE SEQUENCE [LARGE SCALE GENOMIC DNA]</scope>
    <source>
        <strain evidence="8">EGGRZ-B1_66</strain>
        <tissue evidence="8">Body</tissue>
    </source>
</reference>
<evidence type="ECO:0000313" key="9">
    <source>
        <dbReference type="Proteomes" id="UP001626550"/>
    </source>
</evidence>
<organism evidence="8 9">
    <name type="scientific">Cichlidogyrus casuarinus</name>
    <dbReference type="NCBI Taxonomy" id="1844966"/>
    <lineage>
        <taxon>Eukaryota</taxon>
        <taxon>Metazoa</taxon>
        <taxon>Spiralia</taxon>
        <taxon>Lophotrochozoa</taxon>
        <taxon>Platyhelminthes</taxon>
        <taxon>Monogenea</taxon>
        <taxon>Monopisthocotylea</taxon>
        <taxon>Dactylogyridea</taxon>
        <taxon>Ancyrocephalidae</taxon>
        <taxon>Cichlidogyrus</taxon>
    </lineage>
</organism>
<dbReference type="Gene3D" id="3.40.640.10">
    <property type="entry name" value="Type I PLP-dependent aspartate aminotransferase-like (Major domain)"/>
    <property type="match status" value="1"/>
</dbReference>